<dbReference type="SUPFAM" id="SSF51735">
    <property type="entry name" value="NAD(P)-binding Rossmann-fold domains"/>
    <property type="match status" value="1"/>
</dbReference>
<dbReference type="OMA" id="YMTGTDF"/>
<sequence length="260" mass="28171">MAASGKRLIGKSVLITGAAQGIGRASAMACRNEGAHVIATDLNVELLKELQKEFPDIQIDHLDVTDEDEVKSVINKYTTQSDATKNISVLFNCAGFVHHGTVVTTTTTDWDRSFTINVKSMFLLSKYTIDYWLKSKVKGSIINMASVASSMKGAQFRCAYGATKAAVIGLSKSIATDYVEKGIRCNCICPGTVDTPSLRERFVTLGGGDAEKGREEFTKRQKMGRLATAKEVAAMVVYLASEETAFITGTEFKIDGGWSL</sequence>
<dbReference type="KEGG" id="aqu:100640865"/>
<evidence type="ECO:0000256" key="14">
    <source>
        <dbReference type="ARBA" id="ARBA00049550"/>
    </source>
</evidence>
<keyword evidence="3" id="KW-0560">Oxidoreductase</keyword>
<dbReference type="STRING" id="400682.A0A1X7VKK7"/>
<dbReference type="PANTHER" id="PTHR43477:SF4">
    <property type="entry name" value="DEHYDROGENASE_REDUCTASE SDR FAMILY MEMBER 6"/>
    <property type="match status" value="1"/>
</dbReference>
<dbReference type="GO" id="GO:0016617">
    <property type="term" value="F:4-oxoproline reductase activity"/>
    <property type="evidence" value="ECO:0007669"/>
    <property type="project" value="UniProtKB-EC"/>
</dbReference>
<dbReference type="Proteomes" id="UP000007879">
    <property type="component" value="Unassembled WGS sequence"/>
</dbReference>
<dbReference type="EnsemblMetazoa" id="Aqu2.1.39968_001">
    <property type="protein sequence ID" value="Aqu2.1.39968_001"/>
    <property type="gene ID" value="Aqu2.1.39968"/>
</dbReference>
<evidence type="ECO:0000256" key="7">
    <source>
        <dbReference type="ARBA" id="ARBA00038959"/>
    </source>
</evidence>
<evidence type="ECO:0000256" key="11">
    <source>
        <dbReference type="ARBA" id="ARBA00042565"/>
    </source>
</evidence>
<dbReference type="FunFam" id="3.40.50.720:FF:000084">
    <property type="entry name" value="Short-chain dehydrogenase reductase"/>
    <property type="match status" value="1"/>
</dbReference>
<dbReference type="PROSITE" id="PS00061">
    <property type="entry name" value="ADH_SHORT"/>
    <property type="match status" value="1"/>
</dbReference>
<comment type="pathway">
    <text evidence="5">Amino-acid metabolism.</text>
</comment>
<dbReference type="GO" id="GO:0019290">
    <property type="term" value="P:siderophore biosynthetic process"/>
    <property type="evidence" value="ECO:0007669"/>
    <property type="project" value="TreeGrafter"/>
</dbReference>
<evidence type="ECO:0000256" key="12">
    <source>
        <dbReference type="ARBA" id="ARBA00043083"/>
    </source>
</evidence>
<dbReference type="EnsemblMetazoa" id="XM_003384042.3">
    <property type="protein sequence ID" value="XP_003384090.1"/>
    <property type="gene ID" value="LOC100640865"/>
</dbReference>
<evidence type="ECO:0000256" key="1">
    <source>
        <dbReference type="ARBA" id="ARBA00004924"/>
    </source>
</evidence>
<comment type="pathway">
    <text evidence="1">Siderophore biosynthesis.</text>
</comment>
<evidence type="ECO:0000256" key="9">
    <source>
        <dbReference type="ARBA" id="ARBA00041727"/>
    </source>
</evidence>
<evidence type="ECO:0000256" key="3">
    <source>
        <dbReference type="ARBA" id="ARBA00023002"/>
    </source>
</evidence>
<evidence type="ECO:0000256" key="13">
    <source>
        <dbReference type="ARBA" id="ARBA00043199"/>
    </source>
</evidence>
<evidence type="ECO:0000313" key="16">
    <source>
        <dbReference type="Proteomes" id="UP000007879"/>
    </source>
</evidence>
<reference evidence="15" key="2">
    <citation type="submission" date="2017-05" db="UniProtKB">
        <authorList>
            <consortium name="EnsemblMetazoa"/>
        </authorList>
    </citation>
    <scope>IDENTIFICATION</scope>
</reference>
<keyword evidence="4" id="KW-0520">NAD</keyword>
<evidence type="ECO:0000256" key="5">
    <source>
        <dbReference type="ARBA" id="ARBA00034698"/>
    </source>
</evidence>
<dbReference type="InParanoid" id="A0A1X7VKK7"/>
<dbReference type="InterPro" id="IPR036291">
    <property type="entry name" value="NAD(P)-bd_dom_sf"/>
</dbReference>
<organism evidence="15">
    <name type="scientific">Amphimedon queenslandica</name>
    <name type="common">Sponge</name>
    <dbReference type="NCBI Taxonomy" id="400682"/>
    <lineage>
        <taxon>Eukaryota</taxon>
        <taxon>Metazoa</taxon>
        <taxon>Porifera</taxon>
        <taxon>Demospongiae</taxon>
        <taxon>Heteroscleromorpha</taxon>
        <taxon>Haplosclerida</taxon>
        <taxon>Niphatidae</taxon>
        <taxon>Amphimedon</taxon>
    </lineage>
</organism>
<evidence type="ECO:0000256" key="4">
    <source>
        <dbReference type="ARBA" id="ARBA00023027"/>
    </source>
</evidence>
<dbReference type="Pfam" id="PF13561">
    <property type="entry name" value="adh_short_C2"/>
    <property type="match status" value="1"/>
</dbReference>
<dbReference type="InterPro" id="IPR002347">
    <property type="entry name" value="SDR_fam"/>
</dbReference>
<protein>
    <recommendedName>
        <fullName evidence="8">Dehydrogenase/reductase SDR family member 6</fullName>
        <ecNumber evidence="6">1.1.1.104</ecNumber>
        <ecNumber evidence="7">1.1.1.30</ecNumber>
    </recommendedName>
    <alternativeName>
        <fullName evidence="12">(R)-beta-hydroxybutyrate dehydrogenase</fullName>
    </alternativeName>
    <alternativeName>
        <fullName evidence="10">3-hydroxybutyrate dehydrogenase type 2</fullName>
    </alternativeName>
    <alternativeName>
        <fullName evidence="13">4-oxo-L-proline reductase</fullName>
    </alternativeName>
    <alternativeName>
        <fullName evidence="11">Oxidoreductase UCPA</fullName>
    </alternativeName>
    <alternativeName>
        <fullName evidence="9">Short chain dehydrogenase/reductase family 15C member 1</fullName>
    </alternativeName>
</protein>
<keyword evidence="16" id="KW-1185">Reference proteome</keyword>
<dbReference type="AlphaFoldDB" id="A0A1X7VKK7"/>
<evidence type="ECO:0000256" key="2">
    <source>
        <dbReference type="ARBA" id="ARBA00006484"/>
    </source>
</evidence>
<dbReference type="EC" id="1.1.1.30" evidence="7"/>
<dbReference type="PRINTS" id="PR00081">
    <property type="entry name" value="GDHRDH"/>
</dbReference>
<evidence type="ECO:0000256" key="6">
    <source>
        <dbReference type="ARBA" id="ARBA00038956"/>
    </source>
</evidence>
<dbReference type="GO" id="GO:0003858">
    <property type="term" value="F:3-hydroxybutyrate dehydrogenase activity"/>
    <property type="evidence" value="ECO:0007669"/>
    <property type="project" value="UniProtKB-EC"/>
</dbReference>
<proteinExistence type="inferred from homology"/>
<dbReference type="PANTHER" id="PTHR43477">
    <property type="entry name" value="DIHYDROANTICAPSIN 7-DEHYDROGENASE"/>
    <property type="match status" value="1"/>
</dbReference>
<comment type="catalytic activity">
    <reaction evidence="14">
        <text>(R)-3-hydroxybutanoate + NAD(+) = acetoacetate + NADH + H(+)</text>
        <dbReference type="Rhea" id="RHEA:20521"/>
        <dbReference type="ChEBI" id="CHEBI:10983"/>
        <dbReference type="ChEBI" id="CHEBI:13705"/>
        <dbReference type="ChEBI" id="CHEBI:15378"/>
        <dbReference type="ChEBI" id="CHEBI:57540"/>
        <dbReference type="ChEBI" id="CHEBI:57945"/>
        <dbReference type="EC" id="1.1.1.30"/>
    </reaction>
</comment>
<accession>A0A1X7VKK7</accession>
<evidence type="ECO:0000256" key="8">
    <source>
        <dbReference type="ARBA" id="ARBA00039194"/>
    </source>
</evidence>
<dbReference type="eggNOG" id="KOG0725">
    <property type="taxonomic scope" value="Eukaryota"/>
</dbReference>
<evidence type="ECO:0000313" key="15">
    <source>
        <dbReference type="EnsemblMetazoa" id="Aqu2.1.39968_001"/>
    </source>
</evidence>
<name>A0A1X7VKK7_AMPQE</name>
<dbReference type="GO" id="GO:0005737">
    <property type="term" value="C:cytoplasm"/>
    <property type="evidence" value="ECO:0007669"/>
    <property type="project" value="TreeGrafter"/>
</dbReference>
<dbReference type="InterPro" id="IPR020904">
    <property type="entry name" value="Sc_DH/Rdtase_CS"/>
</dbReference>
<gene>
    <name evidence="15" type="primary">100640865</name>
</gene>
<reference evidence="16" key="1">
    <citation type="journal article" date="2010" name="Nature">
        <title>The Amphimedon queenslandica genome and the evolution of animal complexity.</title>
        <authorList>
            <person name="Srivastava M."/>
            <person name="Simakov O."/>
            <person name="Chapman J."/>
            <person name="Fahey B."/>
            <person name="Gauthier M.E."/>
            <person name="Mitros T."/>
            <person name="Richards G.S."/>
            <person name="Conaco C."/>
            <person name="Dacre M."/>
            <person name="Hellsten U."/>
            <person name="Larroux C."/>
            <person name="Putnam N.H."/>
            <person name="Stanke M."/>
            <person name="Adamska M."/>
            <person name="Darling A."/>
            <person name="Degnan S.M."/>
            <person name="Oakley T.H."/>
            <person name="Plachetzki D.C."/>
            <person name="Zhai Y."/>
            <person name="Adamski M."/>
            <person name="Calcino A."/>
            <person name="Cummins S.F."/>
            <person name="Goodstein D.M."/>
            <person name="Harris C."/>
            <person name="Jackson D.J."/>
            <person name="Leys S.P."/>
            <person name="Shu S."/>
            <person name="Woodcroft B.J."/>
            <person name="Vervoort M."/>
            <person name="Kosik K.S."/>
            <person name="Manning G."/>
            <person name="Degnan B.M."/>
            <person name="Rokhsar D.S."/>
        </authorList>
    </citation>
    <scope>NUCLEOTIDE SEQUENCE [LARGE SCALE GENOMIC DNA]</scope>
</reference>
<dbReference type="OrthoDB" id="47007at2759"/>
<dbReference type="PRINTS" id="PR00080">
    <property type="entry name" value="SDRFAMILY"/>
</dbReference>
<dbReference type="Gene3D" id="3.40.50.720">
    <property type="entry name" value="NAD(P)-binding Rossmann-like Domain"/>
    <property type="match status" value="1"/>
</dbReference>
<comment type="similarity">
    <text evidence="2">Belongs to the short-chain dehydrogenases/reductases (SDR) family.</text>
</comment>
<dbReference type="InterPro" id="IPR051122">
    <property type="entry name" value="SDR_DHRS6-like"/>
</dbReference>
<dbReference type="EC" id="1.1.1.104" evidence="6"/>
<evidence type="ECO:0000256" key="10">
    <source>
        <dbReference type="ARBA" id="ARBA00042309"/>
    </source>
</evidence>